<evidence type="ECO:0000313" key="3">
    <source>
        <dbReference type="EMBL" id="MCD7130544.1"/>
    </source>
</evidence>
<reference evidence="3 4" key="1">
    <citation type="submission" date="2021-12" db="EMBL/GenBank/DDBJ databases">
        <title>A phylogenomic analysis of Limosilactobacillus reuteri reveals ancient and stable evolutionary relationships with rodents and birds and zoonotic transmission to humans.</title>
        <authorList>
            <person name="Li F."/>
            <person name="Li X."/>
            <person name="Cheng C."/>
            <person name="Tollenaar S."/>
            <person name="Zhang J.S."/>
            <person name="Simpson D."/>
            <person name="Tasseva G."/>
            <person name="Perez-Munoz M.E."/>
            <person name="Frese S."/>
            <person name="Gaenzle M.G."/>
            <person name="Walter J."/>
            <person name="Zheng J."/>
        </authorList>
    </citation>
    <scope>NUCLEOTIDE SEQUENCE [LARGE SCALE GENOMIC DNA]</scope>
    <source>
        <strain evidence="3 4">BG-MG3-B</strain>
    </source>
</reference>
<protein>
    <recommendedName>
        <fullName evidence="5">Holin</fullName>
    </recommendedName>
</protein>
<evidence type="ECO:0000313" key="4">
    <source>
        <dbReference type="Proteomes" id="UP001199710"/>
    </source>
</evidence>
<keyword evidence="2" id="KW-0472">Membrane</keyword>
<feature type="transmembrane region" description="Helical" evidence="2">
    <location>
        <begin position="6"/>
        <end position="25"/>
    </location>
</feature>
<evidence type="ECO:0008006" key="5">
    <source>
        <dbReference type="Google" id="ProtNLM"/>
    </source>
</evidence>
<feature type="coiled-coil region" evidence="1">
    <location>
        <begin position="32"/>
        <end position="59"/>
    </location>
</feature>
<sequence>MHDQVLVALISTAGTVIVAFITVYFQRLPPKNDEITKSIQELTKENKKLKEKLKEQTNEHNH</sequence>
<organism evidence="3 4">
    <name type="scientific">Limosilactobacillus agrestis</name>
    <dbReference type="NCBI Taxonomy" id="2759748"/>
    <lineage>
        <taxon>Bacteria</taxon>
        <taxon>Bacillati</taxon>
        <taxon>Bacillota</taxon>
        <taxon>Bacilli</taxon>
        <taxon>Lactobacillales</taxon>
        <taxon>Lactobacillaceae</taxon>
        <taxon>Limosilactobacillus</taxon>
    </lineage>
</organism>
<evidence type="ECO:0000256" key="1">
    <source>
        <dbReference type="SAM" id="Coils"/>
    </source>
</evidence>
<gene>
    <name evidence="3" type="ORF">LTY36_04980</name>
</gene>
<keyword evidence="2" id="KW-0812">Transmembrane</keyword>
<keyword evidence="1" id="KW-0175">Coiled coil</keyword>
<proteinExistence type="predicted"/>
<dbReference type="Proteomes" id="UP001199710">
    <property type="component" value="Unassembled WGS sequence"/>
</dbReference>
<dbReference type="EMBL" id="JAJPDE010000062">
    <property type="protein sequence ID" value="MCD7130544.1"/>
    <property type="molecule type" value="Genomic_DNA"/>
</dbReference>
<accession>A0ABS8RD04</accession>
<name>A0ABS8RD04_9LACO</name>
<evidence type="ECO:0000256" key="2">
    <source>
        <dbReference type="SAM" id="Phobius"/>
    </source>
</evidence>
<dbReference type="RefSeq" id="WP_231823239.1">
    <property type="nucleotide sequence ID" value="NZ_JAJPDE010000062.1"/>
</dbReference>
<keyword evidence="4" id="KW-1185">Reference proteome</keyword>
<comment type="caution">
    <text evidence="3">The sequence shown here is derived from an EMBL/GenBank/DDBJ whole genome shotgun (WGS) entry which is preliminary data.</text>
</comment>
<keyword evidence="2" id="KW-1133">Transmembrane helix</keyword>